<evidence type="ECO:0000313" key="2">
    <source>
        <dbReference type="WBParaSite" id="JU765_v2.g14626.t1"/>
    </source>
</evidence>
<proteinExistence type="predicted"/>
<reference evidence="2" key="1">
    <citation type="submission" date="2022-11" db="UniProtKB">
        <authorList>
            <consortium name="WormBaseParasite"/>
        </authorList>
    </citation>
    <scope>IDENTIFICATION</scope>
</reference>
<dbReference type="Proteomes" id="UP000887576">
    <property type="component" value="Unplaced"/>
</dbReference>
<evidence type="ECO:0000313" key="1">
    <source>
        <dbReference type="Proteomes" id="UP000887576"/>
    </source>
</evidence>
<organism evidence="1 2">
    <name type="scientific">Panagrolaimus sp. JU765</name>
    <dbReference type="NCBI Taxonomy" id="591449"/>
    <lineage>
        <taxon>Eukaryota</taxon>
        <taxon>Metazoa</taxon>
        <taxon>Ecdysozoa</taxon>
        <taxon>Nematoda</taxon>
        <taxon>Chromadorea</taxon>
        <taxon>Rhabditida</taxon>
        <taxon>Tylenchina</taxon>
        <taxon>Panagrolaimomorpha</taxon>
        <taxon>Panagrolaimoidea</taxon>
        <taxon>Panagrolaimidae</taxon>
        <taxon>Panagrolaimus</taxon>
    </lineage>
</organism>
<accession>A0AC34QAT1</accession>
<name>A0AC34QAT1_9BILA</name>
<protein>
    <submittedName>
        <fullName evidence="2">Elongator complex protein 4</fullName>
    </submittedName>
</protein>
<dbReference type="WBParaSite" id="JU765_v2.g14626.t1">
    <property type="protein sequence ID" value="JU765_v2.g14626.t1"/>
    <property type="gene ID" value="JU765_v2.g14626"/>
</dbReference>
<sequence length="338" mass="37435">MLGSSTTHFPKLPPNLKGIKRTRTSNTTSLGIDCLDKLIEDGIPFPSIVLIDERNSKKYSKMLARLFVAEGFKTGQELMVVGTKKDTDELLESVPVEMTAAPTSASTSKPKLNEDPMKIAWRYNTAPQVAQMSMQEKFDLAKSLPKDTLDSSGLIQVYNGRNGQMNYDDLYSDLGKALKDQRFDVLSNSATSVLRFCVQDLATPLISGYSGDSLLAFLVRFKSRLMTCSAVAMVTLDGNLVDPECLKTIYSLVDTVFVFHSNVADSGTGGRMEIAKYPRCYGLVPFKRENCDFVYKTGRRTIEFRKLHLDPEGVDDAKVADDEPILPKLKELGVLATE</sequence>